<feature type="compositionally biased region" description="Basic and acidic residues" evidence="3">
    <location>
        <begin position="84"/>
        <end position="110"/>
    </location>
</feature>
<feature type="compositionally biased region" description="Basic and acidic residues" evidence="3">
    <location>
        <begin position="197"/>
        <end position="213"/>
    </location>
</feature>
<feature type="region of interest" description="Disordered" evidence="3">
    <location>
        <begin position="75"/>
        <end position="110"/>
    </location>
</feature>
<dbReference type="Pfam" id="PF13865">
    <property type="entry name" value="FoP_duplication"/>
    <property type="match status" value="1"/>
</dbReference>
<dbReference type="InterPro" id="IPR025715">
    <property type="entry name" value="FoP_C"/>
</dbReference>
<keyword evidence="6" id="KW-1185">Reference proteome</keyword>
<dbReference type="Proteomes" id="UP001345013">
    <property type="component" value="Unassembled WGS sequence"/>
</dbReference>
<comment type="caution">
    <text evidence="5">The sequence shown here is derived from an EMBL/GenBank/DDBJ whole genome shotgun (WGS) entry which is preliminary data.</text>
</comment>
<dbReference type="InterPro" id="IPR035979">
    <property type="entry name" value="RBD_domain_sf"/>
</dbReference>
<dbReference type="PROSITE" id="PS50102">
    <property type="entry name" value="RRM"/>
    <property type="match status" value="1"/>
</dbReference>
<dbReference type="InterPro" id="IPR051229">
    <property type="entry name" value="ALYREF_mRNA_export"/>
</dbReference>
<accession>A0ABR0KLS8</accession>
<dbReference type="SUPFAM" id="SSF54928">
    <property type="entry name" value="RNA-binding domain, RBD"/>
    <property type="match status" value="1"/>
</dbReference>
<dbReference type="InterPro" id="IPR000504">
    <property type="entry name" value="RRM_dom"/>
</dbReference>
<dbReference type="PANTHER" id="PTHR19965:SF82">
    <property type="entry name" value="THO COMPLEX SUBUNIT 4"/>
    <property type="match status" value="1"/>
</dbReference>
<feature type="compositionally biased region" description="Basic and acidic residues" evidence="3">
    <location>
        <begin position="28"/>
        <end position="49"/>
    </location>
</feature>
<feature type="region of interest" description="Disordered" evidence="3">
    <location>
        <begin position="186"/>
        <end position="336"/>
    </location>
</feature>
<gene>
    <name evidence="5" type="ORF">LTR24_001213</name>
</gene>
<evidence type="ECO:0000256" key="2">
    <source>
        <dbReference type="PROSITE-ProRule" id="PRU00176"/>
    </source>
</evidence>
<dbReference type="SMART" id="SM01218">
    <property type="entry name" value="FoP_duplication"/>
    <property type="match status" value="1"/>
</dbReference>
<evidence type="ECO:0000313" key="5">
    <source>
        <dbReference type="EMBL" id="KAK5100148.1"/>
    </source>
</evidence>
<reference evidence="5 6" key="1">
    <citation type="submission" date="2023-08" db="EMBL/GenBank/DDBJ databases">
        <title>Black Yeasts Isolated from many extreme environments.</title>
        <authorList>
            <person name="Coleine C."/>
            <person name="Stajich J.E."/>
            <person name="Selbmann L."/>
        </authorList>
    </citation>
    <scope>NUCLEOTIDE SEQUENCE [LARGE SCALE GENOMIC DNA]</scope>
    <source>
        <strain evidence="5 6">CCFEE 5885</strain>
    </source>
</reference>
<evidence type="ECO:0000256" key="1">
    <source>
        <dbReference type="ARBA" id="ARBA00022884"/>
    </source>
</evidence>
<dbReference type="PANTHER" id="PTHR19965">
    <property type="entry name" value="RNA AND EXPORT FACTOR BINDING PROTEIN"/>
    <property type="match status" value="1"/>
</dbReference>
<dbReference type="CDD" id="cd12418">
    <property type="entry name" value="RRM_Aly_REF_like"/>
    <property type="match status" value="1"/>
</dbReference>
<organism evidence="5 6">
    <name type="scientific">Lithohypha guttulata</name>
    <dbReference type="NCBI Taxonomy" id="1690604"/>
    <lineage>
        <taxon>Eukaryota</taxon>
        <taxon>Fungi</taxon>
        <taxon>Dikarya</taxon>
        <taxon>Ascomycota</taxon>
        <taxon>Pezizomycotina</taxon>
        <taxon>Eurotiomycetes</taxon>
        <taxon>Chaetothyriomycetidae</taxon>
        <taxon>Chaetothyriales</taxon>
        <taxon>Trichomeriaceae</taxon>
        <taxon>Lithohypha</taxon>
    </lineage>
</organism>
<sequence length="336" mass="38495">MDRPLPDREGRRGPPPRHSRPPAYPSDGARKNRRDERQDLDNDWVHDRYDDEPEPARMNMTFRTKLLLTCIAARDGYPSKPRGRRDDYADRRPRDQDREGGRDRDRIPPPAKIRVDNLHWDLQEDDLEDLFTRIAPVKEVKLQYDRAGRSDGTAFVTYDHIADARTAVKEFDGANAKGQPIRLTILPLPPKPARQHNPFDRVENPRSLFDRIEAPSGRGRRRSESPMEDPERDYSRNSSRRGPRGAPRERRSDTSKPVPDGIDRYVPGSGGRGARRGGDRRERPPRGEPRNGARPRKTAEELDAEMDDYWGGNPAEPNQATQKPVAPADDDIDMIE</sequence>
<protein>
    <recommendedName>
        <fullName evidence="4">RRM domain-containing protein</fullName>
    </recommendedName>
</protein>
<dbReference type="SMART" id="SM00360">
    <property type="entry name" value="RRM"/>
    <property type="match status" value="1"/>
</dbReference>
<dbReference type="Pfam" id="PF00076">
    <property type="entry name" value="RRM_1"/>
    <property type="match status" value="1"/>
</dbReference>
<evidence type="ECO:0000256" key="3">
    <source>
        <dbReference type="SAM" id="MobiDB-lite"/>
    </source>
</evidence>
<feature type="compositionally biased region" description="Basic and acidic residues" evidence="3">
    <location>
        <begin position="1"/>
        <end position="12"/>
    </location>
</feature>
<dbReference type="Gene3D" id="3.30.70.330">
    <property type="match status" value="1"/>
</dbReference>
<evidence type="ECO:0000313" key="6">
    <source>
        <dbReference type="Proteomes" id="UP001345013"/>
    </source>
</evidence>
<dbReference type="EMBL" id="JAVRRG010000008">
    <property type="protein sequence ID" value="KAK5100148.1"/>
    <property type="molecule type" value="Genomic_DNA"/>
</dbReference>
<proteinExistence type="predicted"/>
<keyword evidence="1 2" id="KW-0694">RNA-binding</keyword>
<name>A0ABR0KLS8_9EURO</name>
<dbReference type="InterPro" id="IPR012677">
    <property type="entry name" value="Nucleotide-bd_a/b_plait_sf"/>
</dbReference>
<feature type="domain" description="RRM" evidence="4">
    <location>
        <begin position="111"/>
        <end position="183"/>
    </location>
</feature>
<feature type="compositionally biased region" description="Basic and acidic residues" evidence="3">
    <location>
        <begin position="276"/>
        <end position="291"/>
    </location>
</feature>
<evidence type="ECO:0000259" key="4">
    <source>
        <dbReference type="PROSITE" id="PS50102"/>
    </source>
</evidence>
<feature type="region of interest" description="Disordered" evidence="3">
    <location>
        <begin position="1"/>
        <end position="56"/>
    </location>
</feature>